<dbReference type="PRINTS" id="PR00364">
    <property type="entry name" value="DISEASERSIST"/>
</dbReference>
<reference evidence="9 10" key="1">
    <citation type="journal article" date="2021" name="Commun. Biol.">
        <title>The genome of Shorea leprosula (Dipterocarpaceae) highlights the ecological relevance of drought in aseasonal tropical rainforests.</title>
        <authorList>
            <person name="Ng K.K.S."/>
            <person name="Kobayashi M.J."/>
            <person name="Fawcett J.A."/>
            <person name="Hatakeyama M."/>
            <person name="Paape T."/>
            <person name="Ng C.H."/>
            <person name="Ang C.C."/>
            <person name="Tnah L.H."/>
            <person name="Lee C.T."/>
            <person name="Nishiyama T."/>
            <person name="Sese J."/>
            <person name="O'Brien M.J."/>
            <person name="Copetti D."/>
            <person name="Mohd Noor M.I."/>
            <person name="Ong R.C."/>
            <person name="Putra M."/>
            <person name="Sireger I.Z."/>
            <person name="Indrioko S."/>
            <person name="Kosugi Y."/>
            <person name="Izuno A."/>
            <person name="Isagi Y."/>
            <person name="Lee S.L."/>
            <person name="Shimizu K.K."/>
        </authorList>
    </citation>
    <scope>NUCLEOTIDE SEQUENCE [LARGE SCALE GENOMIC DNA]</scope>
    <source>
        <strain evidence="9">214</strain>
    </source>
</reference>
<dbReference type="Proteomes" id="UP001054252">
    <property type="component" value="Unassembled WGS sequence"/>
</dbReference>
<protein>
    <recommendedName>
        <fullName evidence="11">Disease resistance protein RGA3</fullName>
    </recommendedName>
</protein>
<evidence type="ECO:0000313" key="10">
    <source>
        <dbReference type="Proteomes" id="UP001054252"/>
    </source>
</evidence>
<dbReference type="Gene3D" id="1.10.8.430">
    <property type="entry name" value="Helical domain of apoptotic protease-activating factors"/>
    <property type="match status" value="1"/>
</dbReference>
<dbReference type="AlphaFoldDB" id="A0AAV5MTQ0"/>
<keyword evidence="1" id="KW-0677">Repeat</keyword>
<dbReference type="PANTHER" id="PTHR36766">
    <property type="entry name" value="PLANT BROAD-SPECTRUM MILDEW RESISTANCE PROTEIN RPW8"/>
    <property type="match status" value="1"/>
</dbReference>
<evidence type="ECO:0000256" key="1">
    <source>
        <dbReference type="ARBA" id="ARBA00022737"/>
    </source>
</evidence>
<keyword evidence="3" id="KW-0611">Plant defense</keyword>
<feature type="coiled-coil region" evidence="5">
    <location>
        <begin position="116"/>
        <end position="143"/>
    </location>
</feature>
<feature type="coiled-coil region" evidence="5">
    <location>
        <begin position="261"/>
        <end position="288"/>
    </location>
</feature>
<keyword evidence="5" id="KW-0175">Coiled coil</keyword>
<feature type="domain" description="Disease resistance protein winged helix" evidence="8">
    <location>
        <begin position="447"/>
        <end position="518"/>
    </location>
</feature>
<dbReference type="EMBL" id="BPVZ01001158">
    <property type="protein sequence ID" value="GKV53200.1"/>
    <property type="molecule type" value="Genomic_DNA"/>
</dbReference>
<name>A0AAV5MTQ0_9ROSI</name>
<dbReference type="SUPFAM" id="SSF52058">
    <property type="entry name" value="L domain-like"/>
    <property type="match status" value="1"/>
</dbReference>
<comment type="caution">
    <text evidence="9">The sequence shown here is derived from an EMBL/GenBank/DDBJ whole genome shotgun (WGS) entry which is preliminary data.</text>
</comment>
<dbReference type="InterPro" id="IPR002182">
    <property type="entry name" value="NB-ARC"/>
</dbReference>
<evidence type="ECO:0000256" key="2">
    <source>
        <dbReference type="ARBA" id="ARBA00022741"/>
    </source>
</evidence>
<feature type="domain" description="Disease resistance N-terminal" evidence="7">
    <location>
        <begin position="10"/>
        <end position="98"/>
    </location>
</feature>
<dbReference type="SUPFAM" id="SSF52540">
    <property type="entry name" value="P-loop containing nucleoside triphosphate hydrolases"/>
    <property type="match status" value="1"/>
</dbReference>
<dbReference type="GO" id="GO:0043531">
    <property type="term" value="F:ADP binding"/>
    <property type="evidence" value="ECO:0007669"/>
    <property type="project" value="InterPro"/>
</dbReference>
<dbReference type="InterPro" id="IPR036388">
    <property type="entry name" value="WH-like_DNA-bd_sf"/>
</dbReference>
<proteinExistence type="predicted"/>
<evidence type="ECO:0000256" key="5">
    <source>
        <dbReference type="SAM" id="Coils"/>
    </source>
</evidence>
<sequence length="678" mass="77496">MENIILRPIVDATVSKVTALASEQLNLALGWRQDLERFCNTMNMLGGVLQDADERHVAGNTNLKDWLERLRDVADEADDVFEEIRYENLRHQVAELKPKWKKVSYFFTLSNPLVFRMRMANRVKKLNTDLDDINKRAKRLGVQERLAHTSAPEPRVNQQTHSFLAQEVVGRDEDVDQIVSLLTDSSNQEAISVISVVGMAGLGKTTLAKKVCADDKIREYFREKIMWVCVSEIFDVERILWEMLESLTGSPCTNKNRDTLLRKIGEELERKEEKKEGKEEEKKEGKNYLLILDDVWSEESGNWEELRSCLLGLCRKAGNRVVVTTRNRNVASIMGSKYIHDLKQLEVDQCWFIIRQRALGDDAVPLKLEEIGFGIAEKCGGVPLVANVIGGTLYNRRDETEWLSVKKKINVWGSLEDQHRRIMDVLQLSFERLPKPALKQCFAFCSIFPKDFAIVKEKLIQLWMAEGFLQSSKESSMEEMGDKYFNCLSSYSLFQEEARDSFHNVKSCKIHDLIHDFAQSIYSDTMIIEESSSNNMPHQARHLNLKFGKEKVQIKLEDVAKKLQTLFSEQGFPTSLQGNFKRLRALSVSGADDGEPLPSCFGNLKSLRYLDISGTPIRQLPKFITKIINFFINSLMTYQFEPDLLISTASTTKPFDLGDLTIEAPGELSGMLSKYIFL</sequence>
<dbReference type="Gene3D" id="3.40.50.300">
    <property type="entry name" value="P-loop containing nucleotide triphosphate hydrolases"/>
    <property type="match status" value="1"/>
</dbReference>
<organism evidence="9 10">
    <name type="scientific">Rubroshorea leprosula</name>
    <dbReference type="NCBI Taxonomy" id="152421"/>
    <lineage>
        <taxon>Eukaryota</taxon>
        <taxon>Viridiplantae</taxon>
        <taxon>Streptophyta</taxon>
        <taxon>Embryophyta</taxon>
        <taxon>Tracheophyta</taxon>
        <taxon>Spermatophyta</taxon>
        <taxon>Magnoliopsida</taxon>
        <taxon>eudicotyledons</taxon>
        <taxon>Gunneridae</taxon>
        <taxon>Pentapetalae</taxon>
        <taxon>rosids</taxon>
        <taxon>malvids</taxon>
        <taxon>Malvales</taxon>
        <taxon>Dipterocarpaceae</taxon>
        <taxon>Rubroshorea</taxon>
    </lineage>
</organism>
<dbReference type="InterPro" id="IPR058922">
    <property type="entry name" value="WHD_DRP"/>
</dbReference>
<dbReference type="FunFam" id="1.10.10.10:FF:000322">
    <property type="entry name" value="Probable disease resistance protein At1g63360"/>
    <property type="match status" value="1"/>
</dbReference>
<evidence type="ECO:0000256" key="3">
    <source>
        <dbReference type="ARBA" id="ARBA00022821"/>
    </source>
</evidence>
<gene>
    <name evidence="9" type="ORF">SLEP1_g59737</name>
</gene>
<dbReference type="Pfam" id="PF23559">
    <property type="entry name" value="WHD_DRP"/>
    <property type="match status" value="1"/>
</dbReference>
<dbReference type="GO" id="GO:0051707">
    <property type="term" value="P:response to other organism"/>
    <property type="evidence" value="ECO:0007669"/>
    <property type="project" value="UniProtKB-ARBA"/>
</dbReference>
<feature type="domain" description="NB-ARC" evidence="6">
    <location>
        <begin position="172"/>
        <end position="358"/>
    </location>
</feature>
<evidence type="ECO:0000313" key="9">
    <source>
        <dbReference type="EMBL" id="GKV53200.1"/>
    </source>
</evidence>
<dbReference type="PANTHER" id="PTHR36766:SF70">
    <property type="entry name" value="DISEASE RESISTANCE PROTEIN RGA4"/>
    <property type="match status" value="1"/>
</dbReference>
<keyword evidence="2" id="KW-0547">Nucleotide-binding</keyword>
<dbReference type="Pfam" id="PF18052">
    <property type="entry name" value="Rx_N"/>
    <property type="match status" value="1"/>
</dbReference>
<dbReference type="Gene3D" id="1.20.5.4130">
    <property type="match status" value="1"/>
</dbReference>
<dbReference type="GO" id="GO:0006952">
    <property type="term" value="P:defense response"/>
    <property type="evidence" value="ECO:0007669"/>
    <property type="project" value="UniProtKB-KW"/>
</dbReference>
<dbReference type="InterPro" id="IPR042197">
    <property type="entry name" value="Apaf_helical"/>
</dbReference>
<dbReference type="Gene3D" id="1.10.10.10">
    <property type="entry name" value="Winged helix-like DNA-binding domain superfamily/Winged helix DNA-binding domain"/>
    <property type="match status" value="1"/>
</dbReference>
<dbReference type="Pfam" id="PF00931">
    <property type="entry name" value="NB-ARC"/>
    <property type="match status" value="1"/>
</dbReference>
<dbReference type="InterPro" id="IPR027417">
    <property type="entry name" value="P-loop_NTPase"/>
</dbReference>
<evidence type="ECO:0008006" key="11">
    <source>
        <dbReference type="Google" id="ProtNLM"/>
    </source>
</evidence>
<keyword evidence="4" id="KW-0067">ATP-binding</keyword>
<accession>A0AAV5MTQ0</accession>
<keyword evidence="10" id="KW-1185">Reference proteome</keyword>
<dbReference type="GO" id="GO:0005524">
    <property type="term" value="F:ATP binding"/>
    <property type="evidence" value="ECO:0007669"/>
    <property type="project" value="UniProtKB-KW"/>
</dbReference>
<evidence type="ECO:0000259" key="8">
    <source>
        <dbReference type="Pfam" id="PF23559"/>
    </source>
</evidence>
<evidence type="ECO:0000259" key="6">
    <source>
        <dbReference type="Pfam" id="PF00931"/>
    </source>
</evidence>
<evidence type="ECO:0000256" key="4">
    <source>
        <dbReference type="ARBA" id="ARBA00022840"/>
    </source>
</evidence>
<dbReference type="InterPro" id="IPR041118">
    <property type="entry name" value="Rx_N"/>
</dbReference>
<evidence type="ECO:0000259" key="7">
    <source>
        <dbReference type="Pfam" id="PF18052"/>
    </source>
</evidence>
<dbReference type="Gene3D" id="3.80.10.10">
    <property type="entry name" value="Ribonuclease Inhibitor"/>
    <property type="match status" value="1"/>
</dbReference>
<dbReference type="InterPro" id="IPR032675">
    <property type="entry name" value="LRR_dom_sf"/>
</dbReference>